<accession>K0T3N5</accession>
<sequence length="253" mass="27092">MTLSVSRKLPAGRCSLRREESFQRAAAHFGGKKASSGPLLTSAGRKLPAGRCSLRREESFQRAAAHFGGKTLGAAAHRQAGLGAQTSWFEITLLLFWTVHDGSREFRRAGVITKRASISANGSPGLNVGAEAPRLLWSYGGGGEWRAYLLVSQESRGHHDSPFATERFLMPLVTGWTPRGLVGDTEEDAVSCLPDDAGEPSTEGGPAHHATTDQYPLTKALPGLAGIGHNWGVECTAHTGIPSRRGWSDQLVR</sequence>
<dbReference type="AlphaFoldDB" id="K0T3N5"/>
<protein>
    <submittedName>
        <fullName evidence="2">Uncharacterized protein</fullName>
    </submittedName>
</protein>
<organism evidence="2 3">
    <name type="scientific">Thalassiosira oceanica</name>
    <name type="common">Marine diatom</name>
    <dbReference type="NCBI Taxonomy" id="159749"/>
    <lineage>
        <taxon>Eukaryota</taxon>
        <taxon>Sar</taxon>
        <taxon>Stramenopiles</taxon>
        <taxon>Ochrophyta</taxon>
        <taxon>Bacillariophyta</taxon>
        <taxon>Coscinodiscophyceae</taxon>
        <taxon>Thalassiosirophycidae</taxon>
        <taxon>Thalassiosirales</taxon>
        <taxon>Thalassiosiraceae</taxon>
        <taxon>Thalassiosira</taxon>
    </lineage>
</organism>
<gene>
    <name evidence="2" type="ORF">THAOC_10866</name>
</gene>
<comment type="caution">
    <text evidence="2">The sequence shown here is derived from an EMBL/GenBank/DDBJ whole genome shotgun (WGS) entry which is preliminary data.</text>
</comment>
<keyword evidence="3" id="KW-1185">Reference proteome</keyword>
<reference evidence="2 3" key="1">
    <citation type="journal article" date="2012" name="Genome Biol.">
        <title>Genome and low-iron response of an oceanic diatom adapted to chronic iron limitation.</title>
        <authorList>
            <person name="Lommer M."/>
            <person name="Specht M."/>
            <person name="Roy A.S."/>
            <person name="Kraemer L."/>
            <person name="Andreson R."/>
            <person name="Gutowska M.A."/>
            <person name="Wolf J."/>
            <person name="Bergner S.V."/>
            <person name="Schilhabel M.B."/>
            <person name="Klostermeier U.C."/>
            <person name="Beiko R.G."/>
            <person name="Rosenstiel P."/>
            <person name="Hippler M."/>
            <person name="Laroche J."/>
        </authorList>
    </citation>
    <scope>NUCLEOTIDE SEQUENCE [LARGE SCALE GENOMIC DNA]</scope>
    <source>
        <strain evidence="2 3">CCMP1005</strain>
    </source>
</reference>
<feature type="region of interest" description="Disordered" evidence="1">
    <location>
        <begin position="193"/>
        <end position="213"/>
    </location>
</feature>
<dbReference type="EMBL" id="AGNL01012223">
    <property type="protein sequence ID" value="EJK68006.1"/>
    <property type="molecule type" value="Genomic_DNA"/>
</dbReference>
<proteinExistence type="predicted"/>
<evidence type="ECO:0000256" key="1">
    <source>
        <dbReference type="SAM" id="MobiDB-lite"/>
    </source>
</evidence>
<evidence type="ECO:0000313" key="3">
    <source>
        <dbReference type="Proteomes" id="UP000266841"/>
    </source>
</evidence>
<evidence type="ECO:0000313" key="2">
    <source>
        <dbReference type="EMBL" id="EJK68006.1"/>
    </source>
</evidence>
<dbReference type="Proteomes" id="UP000266841">
    <property type="component" value="Unassembled WGS sequence"/>
</dbReference>
<name>K0T3N5_THAOC</name>